<proteinExistence type="inferred from homology"/>
<name>A0A0U2PDE9_9BACL</name>
<evidence type="ECO:0000313" key="9">
    <source>
        <dbReference type="EMBL" id="ALS76311.1"/>
    </source>
</evidence>
<keyword evidence="6 8" id="KW-1133">Transmembrane helix</keyword>
<evidence type="ECO:0000256" key="4">
    <source>
        <dbReference type="ARBA" id="ARBA00022475"/>
    </source>
</evidence>
<dbReference type="AlphaFoldDB" id="A0A0U2PDE9"/>
<evidence type="ECO:0000313" key="10">
    <source>
        <dbReference type="Proteomes" id="UP000067683"/>
    </source>
</evidence>
<keyword evidence="3" id="KW-0813">Transport</keyword>
<evidence type="ECO:0000256" key="2">
    <source>
        <dbReference type="ARBA" id="ARBA00009773"/>
    </source>
</evidence>
<evidence type="ECO:0000256" key="3">
    <source>
        <dbReference type="ARBA" id="ARBA00022448"/>
    </source>
</evidence>
<dbReference type="Pfam" id="PF01594">
    <property type="entry name" value="AI-2E_transport"/>
    <property type="match status" value="1"/>
</dbReference>
<dbReference type="PANTHER" id="PTHR21716">
    <property type="entry name" value="TRANSMEMBRANE PROTEIN"/>
    <property type="match status" value="1"/>
</dbReference>
<dbReference type="GO" id="GO:0055085">
    <property type="term" value="P:transmembrane transport"/>
    <property type="evidence" value="ECO:0007669"/>
    <property type="project" value="TreeGrafter"/>
</dbReference>
<feature type="transmembrane region" description="Helical" evidence="8">
    <location>
        <begin position="233"/>
        <end position="257"/>
    </location>
</feature>
<gene>
    <name evidence="9" type="ORF">AUC31_14395</name>
</gene>
<sequence length="360" mass="39861">MPKTKWFRFLLSTLLIFAIINLAVRVPFVFYPVRVAFSTLMPIIIIGGILFYIFRPIVKLLSKKMPRVVAILVIFVVFLALLVGFSLWIGPLIFRQIQSLIENFPSIVREVQNQSNRALSSQWWSYIQEQDFLPGLNPDAIAANFRNALTGIGSNILSFTGVLVSALTSLVVVPFVLFFLLKDGDKLPASFLKLLPQDSRAEGAKILHDMDENLSAYIQGQATVSLFVGGLSYITYLILGVDYAIILALVATFTNVIPFVGPIIGAVPAIVVAFFQEPILGLWVLIAIIIIQQVESNLISPNIMGKKLSVHPVTIIFLLYIGGNLAGLIGMILVIPTYAVGKAVVQNLYRLIRLRYPAMR</sequence>
<keyword evidence="4" id="KW-1003">Cell membrane</keyword>
<dbReference type="InterPro" id="IPR002549">
    <property type="entry name" value="AI-2E-like"/>
</dbReference>
<keyword evidence="7 8" id="KW-0472">Membrane</keyword>
<feature type="transmembrane region" description="Helical" evidence="8">
    <location>
        <begin position="66"/>
        <end position="89"/>
    </location>
</feature>
<evidence type="ECO:0000256" key="8">
    <source>
        <dbReference type="SAM" id="Phobius"/>
    </source>
</evidence>
<dbReference type="RefSeq" id="WP_058383013.1">
    <property type="nucleotide sequence ID" value="NZ_CP013659.2"/>
</dbReference>
<dbReference type="GO" id="GO:0005886">
    <property type="term" value="C:plasma membrane"/>
    <property type="evidence" value="ECO:0007669"/>
    <property type="project" value="UniProtKB-SubCell"/>
</dbReference>
<feature type="transmembrane region" description="Helical" evidence="8">
    <location>
        <begin position="156"/>
        <end position="181"/>
    </location>
</feature>
<evidence type="ECO:0008006" key="11">
    <source>
        <dbReference type="Google" id="ProtNLM"/>
    </source>
</evidence>
<keyword evidence="5 8" id="KW-0812">Transmembrane</keyword>
<dbReference type="OrthoDB" id="9793390at2"/>
<comment type="subcellular location">
    <subcellularLocation>
        <location evidence="1">Cell membrane</location>
        <topology evidence="1">Multi-pass membrane protein</topology>
    </subcellularLocation>
</comment>
<feature type="transmembrane region" description="Helical" evidence="8">
    <location>
        <begin position="35"/>
        <end position="54"/>
    </location>
</feature>
<evidence type="ECO:0000256" key="7">
    <source>
        <dbReference type="ARBA" id="ARBA00023136"/>
    </source>
</evidence>
<dbReference type="PANTHER" id="PTHR21716:SF53">
    <property type="entry name" value="PERMEASE PERM-RELATED"/>
    <property type="match status" value="1"/>
</dbReference>
<dbReference type="EMBL" id="CP013659">
    <property type="protein sequence ID" value="ALS76311.1"/>
    <property type="molecule type" value="Genomic_DNA"/>
</dbReference>
<feature type="transmembrane region" description="Helical" evidence="8">
    <location>
        <begin position="263"/>
        <end position="291"/>
    </location>
</feature>
<reference evidence="9" key="1">
    <citation type="submission" date="2016-01" db="EMBL/GenBank/DDBJ databases">
        <title>Complete genome of Planococcus rifietoensis type strain M8.</title>
        <authorList>
            <person name="See-Too W.S."/>
        </authorList>
    </citation>
    <scope>NUCLEOTIDE SEQUENCE [LARGE SCALE GENOMIC DNA]</scope>
    <source>
        <strain evidence="9">M8</strain>
    </source>
</reference>
<keyword evidence="10" id="KW-1185">Reference proteome</keyword>
<evidence type="ECO:0000256" key="1">
    <source>
        <dbReference type="ARBA" id="ARBA00004651"/>
    </source>
</evidence>
<protein>
    <recommendedName>
        <fullName evidence="11">AI-2E family transporter</fullName>
    </recommendedName>
</protein>
<evidence type="ECO:0000256" key="6">
    <source>
        <dbReference type="ARBA" id="ARBA00022989"/>
    </source>
</evidence>
<organism evidence="9 10">
    <name type="scientific">Planococcus rifietoensis</name>
    <dbReference type="NCBI Taxonomy" id="200991"/>
    <lineage>
        <taxon>Bacteria</taxon>
        <taxon>Bacillati</taxon>
        <taxon>Bacillota</taxon>
        <taxon>Bacilli</taxon>
        <taxon>Bacillales</taxon>
        <taxon>Caryophanaceae</taxon>
        <taxon>Planococcus</taxon>
    </lineage>
</organism>
<feature type="transmembrane region" description="Helical" evidence="8">
    <location>
        <begin position="312"/>
        <end position="339"/>
    </location>
</feature>
<dbReference type="KEGG" id="prt:AUC31_14395"/>
<accession>A0A0U2PDE9</accession>
<dbReference type="Proteomes" id="UP000067683">
    <property type="component" value="Chromosome"/>
</dbReference>
<dbReference type="STRING" id="200991.AUC31_14395"/>
<comment type="similarity">
    <text evidence="2">Belongs to the autoinducer-2 exporter (AI-2E) (TC 2.A.86) family.</text>
</comment>
<evidence type="ECO:0000256" key="5">
    <source>
        <dbReference type="ARBA" id="ARBA00022692"/>
    </source>
</evidence>